<sequence>MEVIPTIDKNELAKLFGSDDFGNVSRSTCTKIEKLDAVFDELIDPSLYYQNARIDTTEKGTVLLKGGTKFKSPKLSKTLKDCDEIVCYIATLGDGIEGEIQRLMEKNRLSEAYILDAMSSVAADNMVATFHERMKGEYNNHGKQVTLCFSPGYCDWPVTEQKEFFKLVDSETIGVELNDACLMTPRKSISGVFGIYSDDENGVDPYIPCSDCRKTDCPERRDL</sequence>
<dbReference type="Proteomes" id="UP000605201">
    <property type="component" value="Unassembled WGS sequence"/>
</dbReference>
<protein>
    <recommendedName>
        <fullName evidence="1">AdoMet activation domain-containing protein</fullName>
    </recommendedName>
</protein>
<dbReference type="Gene3D" id="3.40.109.40">
    <property type="match status" value="1"/>
</dbReference>
<proteinExistence type="predicted"/>
<evidence type="ECO:0000313" key="3">
    <source>
        <dbReference type="Proteomes" id="UP000605201"/>
    </source>
</evidence>
<accession>A0A8J6P1X3</accession>
<reference evidence="2 3" key="1">
    <citation type="submission" date="2020-08" db="EMBL/GenBank/DDBJ databases">
        <title>Bridging the membrane lipid divide: bacteria of the FCB group superphylum have the potential to synthesize archaeal ether lipids.</title>
        <authorList>
            <person name="Villanueva L."/>
            <person name="Von Meijenfeldt F.A.B."/>
            <person name="Westbye A.B."/>
            <person name="Yadav S."/>
            <person name="Hopmans E.C."/>
            <person name="Dutilh B.E."/>
            <person name="Sinninghe Damste J.S."/>
        </authorList>
    </citation>
    <scope>NUCLEOTIDE SEQUENCE [LARGE SCALE GENOMIC DNA]</scope>
    <source>
        <strain evidence="2">NIOZ-UU17</strain>
    </source>
</reference>
<organism evidence="2 3">
    <name type="scientific">Candidatus Desulfatibia vada</name>
    <dbReference type="NCBI Taxonomy" id="2841696"/>
    <lineage>
        <taxon>Bacteria</taxon>
        <taxon>Pseudomonadati</taxon>
        <taxon>Thermodesulfobacteriota</taxon>
        <taxon>Desulfobacteria</taxon>
        <taxon>Desulfobacterales</taxon>
        <taxon>Desulfobacterales incertae sedis</taxon>
        <taxon>Candidatus Desulfatibia</taxon>
    </lineage>
</organism>
<comment type="caution">
    <text evidence="2">The sequence shown here is derived from an EMBL/GenBank/DDBJ whole genome shotgun (WGS) entry which is preliminary data.</text>
</comment>
<dbReference type="GO" id="GO:0008705">
    <property type="term" value="F:methionine synthase activity"/>
    <property type="evidence" value="ECO:0007669"/>
    <property type="project" value="InterPro"/>
</dbReference>
<evidence type="ECO:0000313" key="2">
    <source>
        <dbReference type="EMBL" id="MBC8431607.1"/>
    </source>
</evidence>
<dbReference type="EMBL" id="JACNIG010000158">
    <property type="protein sequence ID" value="MBC8431607.1"/>
    <property type="molecule type" value="Genomic_DNA"/>
</dbReference>
<dbReference type="SUPFAM" id="SSF56507">
    <property type="entry name" value="Methionine synthase activation domain-like"/>
    <property type="match status" value="1"/>
</dbReference>
<dbReference type="InterPro" id="IPR037010">
    <property type="entry name" value="VitB12-dep_Met_synth_activ_sf"/>
</dbReference>
<evidence type="ECO:0000259" key="1">
    <source>
        <dbReference type="Pfam" id="PF02965"/>
    </source>
</evidence>
<name>A0A8J6P1X3_9BACT</name>
<gene>
    <name evidence="2" type="ORF">H8D96_06775</name>
</gene>
<dbReference type="Pfam" id="PF02965">
    <property type="entry name" value="Met_synt_B12"/>
    <property type="match status" value="1"/>
</dbReference>
<dbReference type="AlphaFoldDB" id="A0A8J6P1X3"/>
<feature type="domain" description="AdoMet activation" evidence="1">
    <location>
        <begin position="83"/>
        <end position="193"/>
    </location>
</feature>
<dbReference type="InterPro" id="IPR004223">
    <property type="entry name" value="VitB12-dep_Met_synth_activ_dom"/>
</dbReference>